<keyword evidence="2" id="KW-1185">Reference proteome</keyword>
<reference evidence="2" key="1">
    <citation type="submission" date="2018-05" db="EMBL/GenBank/DDBJ databases">
        <authorList>
            <person name="Sain A."/>
            <person name="Jayaprakash N."/>
        </authorList>
    </citation>
    <scope>NUCLEOTIDE SEQUENCE [LARGE SCALE GENOMIC DNA]</scope>
</reference>
<accession>A0A2Z5HAB8</accession>
<evidence type="ECO:0000313" key="1">
    <source>
        <dbReference type="EMBL" id="AXC37060.1"/>
    </source>
</evidence>
<name>A0A2Z5HAB8_9CAUD</name>
<evidence type="ECO:0000313" key="2">
    <source>
        <dbReference type="Proteomes" id="UP000252617"/>
    </source>
</evidence>
<protein>
    <submittedName>
        <fullName evidence="1">Uncharacterized protein</fullName>
    </submittedName>
</protein>
<sequence length="209" mass="22696">MGTGVMDVDHAKVHWWIKAYGTTNAEEMAKVDTALQDIKKAVDASTEAKTVADSMEGRLSAVENSRKMVKLFEAKDITYGVGRNETLWYSEHDRLINALVAAGQLPSGTTRATVALTVDFNNIVIGLHSVRATVNIELYTNETNDPNWYLVQASLSGHAANCERIMLGTRLKRSTEGGKAVLGFHIVGSNASTTEAVGSYTAYASVIHY</sequence>
<dbReference type="Proteomes" id="UP000252617">
    <property type="component" value="Genome"/>
</dbReference>
<gene>
    <name evidence="1" type="ORF">3a_03</name>
</gene>
<organism evidence="1 2">
    <name type="scientific">Salmonella phage 3A_8767</name>
    <dbReference type="NCBI Taxonomy" id="2268591"/>
    <lineage>
        <taxon>Viruses</taxon>
        <taxon>Duplodnaviria</taxon>
        <taxon>Heunggongvirae</taxon>
        <taxon>Uroviricota</taxon>
        <taxon>Caudoviricetes</taxon>
        <taxon>Autographivirales</taxon>
        <taxon>Autotranscriptaviridae</taxon>
        <taxon>Studiervirinae</taxon>
        <taxon>Teseptimavirus</taxon>
        <taxon>Teseptimavirus tv3A8767</taxon>
    </lineage>
</organism>
<proteinExistence type="predicted"/>
<dbReference type="EMBL" id="MH382198">
    <property type="protein sequence ID" value="AXC37060.1"/>
    <property type="molecule type" value="Genomic_DNA"/>
</dbReference>